<evidence type="ECO:0000313" key="4">
    <source>
        <dbReference type="EMBL" id="GGE61739.1"/>
    </source>
</evidence>
<sequence>MRVNKSKKKQKLFSFLIVLCFVLVAAFVTPLLVETFTETVTKESAEATTEIVEEKNQTKGTEDTSNEQERTNNNTTTAGQSGKVVYLTFDDGPSSLTGRFLDILKEHGAKATFFMQGSNLKNPGYHENVKRVVEEGHYLGAHSMTHDSRKLYTNKQFVPEMVEAIDLIRNITNTNPKLVRAPYGTAPGLKNKEIRNQTAEAGLKVWDWTLDTEDWRLRGKPDKVIQKVKEAPIRNVEVVLMHEQSQTLEALPAIINYYKEKGYQFVAYNENKHFSLNFQNDERL</sequence>
<accession>A0A917AMD7</accession>
<dbReference type="PANTHER" id="PTHR10587:SF125">
    <property type="entry name" value="POLYSACCHARIDE DEACETYLASE YHEN-RELATED"/>
    <property type="match status" value="1"/>
</dbReference>
<feature type="region of interest" description="Disordered" evidence="1">
    <location>
        <begin position="44"/>
        <end position="78"/>
    </location>
</feature>
<dbReference type="GO" id="GO:0005975">
    <property type="term" value="P:carbohydrate metabolic process"/>
    <property type="evidence" value="ECO:0007669"/>
    <property type="project" value="InterPro"/>
</dbReference>
<keyword evidence="2" id="KW-0472">Membrane</keyword>
<dbReference type="GO" id="GO:0016810">
    <property type="term" value="F:hydrolase activity, acting on carbon-nitrogen (but not peptide) bonds"/>
    <property type="evidence" value="ECO:0007669"/>
    <property type="project" value="InterPro"/>
</dbReference>
<dbReference type="PROSITE" id="PS51677">
    <property type="entry name" value="NODB"/>
    <property type="match status" value="1"/>
</dbReference>
<keyword evidence="2" id="KW-1133">Transmembrane helix</keyword>
<keyword evidence="5" id="KW-1185">Reference proteome</keyword>
<feature type="transmembrane region" description="Helical" evidence="2">
    <location>
        <begin position="12"/>
        <end position="33"/>
    </location>
</feature>
<dbReference type="CDD" id="cd10944">
    <property type="entry name" value="CE4_SmPgdA_like"/>
    <property type="match status" value="1"/>
</dbReference>
<evidence type="ECO:0000259" key="3">
    <source>
        <dbReference type="PROSITE" id="PS51677"/>
    </source>
</evidence>
<comment type="caution">
    <text evidence="4">The sequence shown here is derived from an EMBL/GenBank/DDBJ whole genome shotgun (WGS) entry which is preliminary data.</text>
</comment>
<proteinExistence type="predicted"/>
<evidence type="ECO:0000313" key="5">
    <source>
        <dbReference type="Proteomes" id="UP000605259"/>
    </source>
</evidence>
<dbReference type="EMBL" id="BMFK01000001">
    <property type="protein sequence ID" value="GGE61739.1"/>
    <property type="molecule type" value="Genomic_DNA"/>
</dbReference>
<evidence type="ECO:0000256" key="1">
    <source>
        <dbReference type="SAM" id="MobiDB-lite"/>
    </source>
</evidence>
<reference evidence="4" key="1">
    <citation type="journal article" date="2014" name="Int. J. Syst. Evol. Microbiol.">
        <title>Complete genome sequence of Corynebacterium casei LMG S-19264T (=DSM 44701T), isolated from a smear-ripened cheese.</title>
        <authorList>
            <consortium name="US DOE Joint Genome Institute (JGI-PGF)"/>
            <person name="Walter F."/>
            <person name="Albersmeier A."/>
            <person name="Kalinowski J."/>
            <person name="Ruckert C."/>
        </authorList>
    </citation>
    <scope>NUCLEOTIDE SEQUENCE</scope>
    <source>
        <strain evidence="4">CGMCC 1.12698</strain>
    </source>
</reference>
<evidence type="ECO:0000256" key="2">
    <source>
        <dbReference type="SAM" id="Phobius"/>
    </source>
</evidence>
<dbReference type="Pfam" id="PF01522">
    <property type="entry name" value="Polysacc_deac_1"/>
    <property type="match status" value="1"/>
</dbReference>
<dbReference type="InterPro" id="IPR011330">
    <property type="entry name" value="Glyco_hydro/deAcase_b/a-brl"/>
</dbReference>
<dbReference type="SUPFAM" id="SSF88713">
    <property type="entry name" value="Glycoside hydrolase/deacetylase"/>
    <property type="match status" value="1"/>
</dbReference>
<dbReference type="AlphaFoldDB" id="A0A917AMD7"/>
<keyword evidence="2" id="KW-0812">Transmembrane</keyword>
<dbReference type="PANTHER" id="PTHR10587">
    <property type="entry name" value="GLYCOSYL TRANSFERASE-RELATED"/>
    <property type="match status" value="1"/>
</dbReference>
<reference evidence="4" key="2">
    <citation type="submission" date="2020-09" db="EMBL/GenBank/DDBJ databases">
        <authorList>
            <person name="Sun Q."/>
            <person name="Zhou Y."/>
        </authorList>
    </citation>
    <scope>NUCLEOTIDE SEQUENCE</scope>
    <source>
        <strain evidence="4">CGMCC 1.12698</strain>
    </source>
</reference>
<dbReference type="InterPro" id="IPR002509">
    <property type="entry name" value="NODB_dom"/>
</dbReference>
<dbReference type="Proteomes" id="UP000605259">
    <property type="component" value="Unassembled WGS sequence"/>
</dbReference>
<name>A0A917AMD7_9BACI</name>
<feature type="domain" description="NodB homology" evidence="3">
    <location>
        <begin position="83"/>
        <end position="266"/>
    </location>
</feature>
<gene>
    <name evidence="4" type="ORF">GCM10007140_10070</name>
</gene>
<organism evidence="4 5">
    <name type="scientific">Priestia taiwanensis</name>
    <dbReference type="NCBI Taxonomy" id="1347902"/>
    <lineage>
        <taxon>Bacteria</taxon>
        <taxon>Bacillati</taxon>
        <taxon>Bacillota</taxon>
        <taxon>Bacilli</taxon>
        <taxon>Bacillales</taxon>
        <taxon>Bacillaceae</taxon>
        <taxon>Priestia</taxon>
    </lineage>
</organism>
<dbReference type="InterPro" id="IPR050248">
    <property type="entry name" value="Polysacc_deacetylase_ArnD"/>
</dbReference>
<feature type="compositionally biased region" description="Basic and acidic residues" evidence="1">
    <location>
        <begin position="52"/>
        <end position="70"/>
    </location>
</feature>
<dbReference type="Gene3D" id="3.20.20.370">
    <property type="entry name" value="Glycoside hydrolase/deacetylase"/>
    <property type="match status" value="1"/>
</dbReference>
<protein>
    <submittedName>
        <fullName evidence="4">Polysaccharide deacetylase</fullName>
    </submittedName>
</protein>
<dbReference type="RefSeq" id="WP_188387316.1">
    <property type="nucleotide sequence ID" value="NZ_BMFK01000001.1"/>
</dbReference>